<name>A0A9P5JUB1_9AGAM</name>
<gene>
    <name evidence="1" type="ORF">DFH94DRAFT_699003</name>
</gene>
<sequence length="70" mass="7553">MSQTTHRHLVAWNDSETSFGDGSGSGPLFSIYSNAADDEGNKTVERRQGMPTGSSFSLLVLVSTFCRVLV</sequence>
<dbReference type="Proteomes" id="UP000759537">
    <property type="component" value="Unassembled WGS sequence"/>
</dbReference>
<evidence type="ECO:0000313" key="1">
    <source>
        <dbReference type="EMBL" id="KAF8464941.1"/>
    </source>
</evidence>
<reference evidence="1" key="1">
    <citation type="submission" date="2019-10" db="EMBL/GenBank/DDBJ databases">
        <authorList>
            <consortium name="DOE Joint Genome Institute"/>
            <person name="Kuo A."/>
            <person name="Miyauchi S."/>
            <person name="Kiss E."/>
            <person name="Drula E."/>
            <person name="Kohler A."/>
            <person name="Sanchez-Garcia M."/>
            <person name="Andreopoulos B."/>
            <person name="Barry K.W."/>
            <person name="Bonito G."/>
            <person name="Buee M."/>
            <person name="Carver A."/>
            <person name="Chen C."/>
            <person name="Cichocki N."/>
            <person name="Clum A."/>
            <person name="Culley D."/>
            <person name="Crous P.W."/>
            <person name="Fauchery L."/>
            <person name="Girlanda M."/>
            <person name="Hayes R."/>
            <person name="Keri Z."/>
            <person name="LaButti K."/>
            <person name="Lipzen A."/>
            <person name="Lombard V."/>
            <person name="Magnuson J."/>
            <person name="Maillard F."/>
            <person name="Morin E."/>
            <person name="Murat C."/>
            <person name="Nolan M."/>
            <person name="Ohm R."/>
            <person name="Pangilinan J."/>
            <person name="Pereira M."/>
            <person name="Perotto S."/>
            <person name="Peter M."/>
            <person name="Riley R."/>
            <person name="Sitrit Y."/>
            <person name="Stielow B."/>
            <person name="Szollosi G."/>
            <person name="Zifcakova L."/>
            <person name="Stursova M."/>
            <person name="Spatafora J.W."/>
            <person name="Tedersoo L."/>
            <person name="Vaario L.-M."/>
            <person name="Yamada A."/>
            <person name="Yan M."/>
            <person name="Wang P."/>
            <person name="Xu J."/>
            <person name="Bruns T."/>
            <person name="Baldrian P."/>
            <person name="Vilgalys R."/>
            <person name="Henrissat B."/>
            <person name="Grigoriev I.V."/>
            <person name="Hibbett D."/>
            <person name="Nagy L.G."/>
            <person name="Martin F.M."/>
        </authorList>
    </citation>
    <scope>NUCLEOTIDE SEQUENCE</scope>
    <source>
        <strain evidence="1">Prilba</strain>
    </source>
</reference>
<keyword evidence="2" id="KW-1185">Reference proteome</keyword>
<protein>
    <submittedName>
        <fullName evidence="1">Uncharacterized protein</fullName>
    </submittedName>
</protein>
<proteinExistence type="predicted"/>
<dbReference type="AlphaFoldDB" id="A0A9P5JUB1"/>
<dbReference type="EMBL" id="WHVB01000051">
    <property type="protein sequence ID" value="KAF8464941.1"/>
    <property type="molecule type" value="Genomic_DNA"/>
</dbReference>
<accession>A0A9P5JUB1</accession>
<evidence type="ECO:0000313" key="2">
    <source>
        <dbReference type="Proteomes" id="UP000759537"/>
    </source>
</evidence>
<comment type="caution">
    <text evidence="1">The sequence shown here is derived from an EMBL/GenBank/DDBJ whole genome shotgun (WGS) entry which is preliminary data.</text>
</comment>
<organism evidence="1 2">
    <name type="scientific">Russula ochroleuca</name>
    <dbReference type="NCBI Taxonomy" id="152965"/>
    <lineage>
        <taxon>Eukaryota</taxon>
        <taxon>Fungi</taxon>
        <taxon>Dikarya</taxon>
        <taxon>Basidiomycota</taxon>
        <taxon>Agaricomycotina</taxon>
        <taxon>Agaricomycetes</taxon>
        <taxon>Russulales</taxon>
        <taxon>Russulaceae</taxon>
        <taxon>Russula</taxon>
    </lineage>
</organism>
<reference evidence="1" key="2">
    <citation type="journal article" date="2020" name="Nat. Commun.">
        <title>Large-scale genome sequencing of mycorrhizal fungi provides insights into the early evolution of symbiotic traits.</title>
        <authorList>
            <person name="Miyauchi S."/>
            <person name="Kiss E."/>
            <person name="Kuo A."/>
            <person name="Drula E."/>
            <person name="Kohler A."/>
            <person name="Sanchez-Garcia M."/>
            <person name="Morin E."/>
            <person name="Andreopoulos B."/>
            <person name="Barry K.W."/>
            <person name="Bonito G."/>
            <person name="Buee M."/>
            <person name="Carver A."/>
            <person name="Chen C."/>
            <person name="Cichocki N."/>
            <person name="Clum A."/>
            <person name="Culley D."/>
            <person name="Crous P.W."/>
            <person name="Fauchery L."/>
            <person name="Girlanda M."/>
            <person name="Hayes R.D."/>
            <person name="Keri Z."/>
            <person name="LaButti K."/>
            <person name="Lipzen A."/>
            <person name="Lombard V."/>
            <person name="Magnuson J."/>
            <person name="Maillard F."/>
            <person name="Murat C."/>
            <person name="Nolan M."/>
            <person name="Ohm R.A."/>
            <person name="Pangilinan J."/>
            <person name="Pereira M.F."/>
            <person name="Perotto S."/>
            <person name="Peter M."/>
            <person name="Pfister S."/>
            <person name="Riley R."/>
            <person name="Sitrit Y."/>
            <person name="Stielow J.B."/>
            <person name="Szollosi G."/>
            <person name="Zifcakova L."/>
            <person name="Stursova M."/>
            <person name="Spatafora J.W."/>
            <person name="Tedersoo L."/>
            <person name="Vaario L.M."/>
            <person name="Yamada A."/>
            <person name="Yan M."/>
            <person name="Wang P."/>
            <person name="Xu J."/>
            <person name="Bruns T."/>
            <person name="Baldrian P."/>
            <person name="Vilgalys R."/>
            <person name="Dunand C."/>
            <person name="Henrissat B."/>
            <person name="Grigoriev I.V."/>
            <person name="Hibbett D."/>
            <person name="Nagy L.G."/>
            <person name="Martin F.M."/>
        </authorList>
    </citation>
    <scope>NUCLEOTIDE SEQUENCE</scope>
    <source>
        <strain evidence="1">Prilba</strain>
    </source>
</reference>